<organism evidence="2 3">
    <name type="scientific">Marinobacter adhaerens (strain DSM 23420 / HP15)</name>
    <dbReference type="NCBI Taxonomy" id="225937"/>
    <lineage>
        <taxon>Bacteria</taxon>
        <taxon>Pseudomonadati</taxon>
        <taxon>Pseudomonadota</taxon>
        <taxon>Gammaproteobacteria</taxon>
        <taxon>Pseudomonadales</taxon>
        <taxon>Marinobacteraceae</taxon>
        <taxon>Marinobacter</taxon>
    </lineage>
</organism>
<dbReference type="HOGENOM" id="CLU_2700392_0_0_6"/>
<evidence type="ECO:0000313" key="3">
    <source>
        <dbReference type="Proteomes" id="UP000007077"/>
    </source>
</evidence>
<dbReference type="AlphaFoldDB" id="E4PRZ2"/>
<keyword evidence="2" id="KW-0614">Plasmid</keyword>
<dbReference type="KEGG" id="mad:HP15_p187g30"/>
<dbReference type="PATRIC" id="fig|225937.3.peg.4263"/>
<evidence type="ECO:0000256" key="1">
    <source>
        <dbReference type="SAM" id="Phobius"/>
    </source>
</evidence>
<sequence length="73" mass="7887">MNLAAVAIAILWFASAVFTYAVHGWLKDTDNQLQRPHRLGGITIPGNVIRIYMLMLILGEIGGTAILLAGVLL</sequence>
<dbReference type="Proteomes" id="UP000007077">
    <property type="component" value="Plasmid pHP-187"/>
</dbReference>
<dbReference type="EMBL" id="CP001980">
    <property type="protein sequence ID" value="ADQ00027.1"/>
    <property type="molecule type" value="Genomic_DNA"/>
</dbReference>
<gene>
    <name evidence="2" type="ordered locus">HP15_p187g30</name>
</gene>
<evidence type="ECO:0000313" key="2">
    <source>
        <dbReference type="EMBL" id="ADQ00027.1"/>
    </source>
</evidence>
<reference evidence="3" key="2">
    <citation type="submission" date="2010-02" db="EMBL/GenBank/DDBJ databases">
        <title>Complete genome sequence of Marinobacter adhaerens type strain (HP15).</title>
        <authorList>
            <person name="Gaerdes A.A.M."/>
            <person name="Kaeppel E."/>
            <person name="Shezad A."/>
            <person name="Seebah S."/>
            <person name="Teeling H."/>
            <person name="Yarza P."/>
            <person name="Gloeckner F.O."/>
            <person name="Ullrich M.S."/>
        </authorList>
    </citation>
    <scope>NUCLEOTIDE SEQUENCE [LARGE SCALE GENOMIC DNA]</scope>
    <source>
        <strain evidence="3">DSM 23420 / HP15</strain>
        <plasmid evidence="3">Plasmid pHP-187</plasmid>
    </source>
</reference>
<keyword evidence="1" id="KW-1133">Transmembrane helix</keyword>
<accession>E4PRZ2</accession>
<proteinExistence type="predicted"/>
<keyword evidence="1" id="KW-0472">Membrane</keyword>
<keyword evidence="1" id="KW-0812">Transmembrane</keyword>
<geneLocation type="plasmid" evidence="2 3">
    <name>pHP-187</name>
</geneLocation>
<name>E4PRZ2_MARAH</name>
<feature type="transmembrane region" description="Helical" evidence="1">
    <location>
        <begin position="51"/>
        <end position="72"/>
    </location>
</feature>
<protein>
    <submittedName>
        <fullName evidence="2">Uncharacterized protein</fullName>
    </submittedName>
</protein>
<reference evidence="2 3" key="1">
    <citation type="journal article" date="2010" name="Stand. Genomic Sci.">
        <title>Complete genome sequence of Marinobacter adhaerens type strain (HP15), a diatom-interacting marine microorganism.</title>
        <authorList>
            <person name="Gardes A."/>
            <person name="Kaeppel E."/>
            <person name="Shehzad A."/>
            <person name="Seebah S."/>
            <person name="Teeling H."/>
            <person name="Yarza P."/>
            <person name="Glockner F.O."/>
            <person name="Grossart H.P."/>
            <person name="Ullrich M.S."/>
        </authorList>
    </citation>
    <scope>NUCLEOTIDE SEQUENCE [LARGE SCALE GENOMIC DNA]</scope>
    <source>
        <strain evidence="3">DSM 23420 / HP15</strain>
        <plasmid evidence="3">Plasmid pHP-187</plasmid>
    </source>
</reference>